<proteinExistence type="predicted"/>
<gene>
    <name evidence="1" type="ORF">KFK09_006631</name>
</gene>
<organism evidence="1 2">
    <name type="scientific">Dendrobium nobile</name>
    <name type="common">Orchid</name>
    <dbReference type="NCBI Taxonomy" id="94219"/>
    <lineage>
        <taxon>Eukaryota</taxon>
        <taxon>Viridiplantae</taxon>
        <taxon>Streptophyta</taxon>
        <taxon>Embryophyta</taxon>
        <taxon>Tracheophyta</taxon>
        <taxon>Spermatophyta</taxon>
        <taxon>Magnoliopsida</taxon>
        <taxon>Liliopsida</taxon>
        <taxon>Asparagales</taxon>
        <taxon>Orchidaceae</taxon>
        <taxon>Epidendroideae</taxon>
        <taxon>Malaxideae</taxon>
        <taxon>Dendrobiinae</taxon>
        <taxon>Dendrobium</taxon>
    </lineage>
</organism>
<accession>A0A8T3BS54</accession>
<dbReference type="AlphaFoldDB" id="A0A8T3BS54"/>
<comment type="caution">
    <text evidence="1">The sequence shown here is derived from an EMBL/GenBank/DDBJ whole genome shotgun (WGS) entry which is preliminary data.</text>
</comment>
<dbReference type="PROSITE" id="PS51257">
    <property type="entry name" value="PROKAR_LIPOPROTEIN"/>
    <property type="match status" value="1"/>
</dbReference>
<dbReference type="Proteomes" id="UP000829196">
    <property type="component" value="Unassembled WGS sequence"/>
</dbReference>
<evidence type="ECO:0000313" key="1">
    <source>
        <dbReference type="EMBL" id="KAI0519189.1"/>
    </source>
</evidence>
<dbReference type="EMBL" id="JAGYWB010000006">
    <property type="protein sequence ID" value="KAI0519189.1"/>
    <property type="molecule type" value="Genomic_DNA"/>
</dbReference>
<name>A0A8T3BS54_DENNO</name>
<keyword evidence="2" id="KW-1185">Reference proteome</keyword>
<reference evidence="1" key="1">
    <citation type="journal article" date="2022" name="Front. Genet.">
        <title>Chromosome-Scale Assembly of the Dendrobium nobile Genome Provides Insights Into the Molecular Mechanism of the Biosynthesis of the Medicinal Active Ingredient of Dendrobium.</title>
        <authorList>
            <person name="Xu Q."/>
            <person name="Niu S.-C."/>
            <person name="Li K.-L."/>
            <person name="Zheng P.-J."/>
            <person name="Zhang X.-J."/>
            <person name="Jia Y."/>
            <person name="Liu Y."/>
            <person name="Niu Y.-X."/>
            <person name="Yu L.-H."/>
            <person name="Chen D.-F."/>
            <person name="Zhang G.-Q."/>
        </authorList>
    </citation>
    <scope>NUCLEOTIDE SEQUENCE</scope>
    <source>
        <tissue evidence="1">Leaf</tissue>
    </source>
</reference>
<protein>
    <submittedName>
        <fullName evidence="1">Uncharacterized protein</fullName>
    </submittedName>
</protein>
<evidence type="ECO:0000313" key="2">
    <source>
        <dbReference type="Proteomes" id="UP000829196"/>
    </source>
</evidence>
<sequence length="87" mass="9783">MRLGLLPGLTPRVLPKCRPSTMVFQTLVSCRLRFFRPPSTDNNLSDPGLLPTTIIRISVSCRLWSFRLLSPDNSLSNLYPIDYGCAD</sequence>